<comment type="similarity">
    <text evidence="1 2">Belongs to the phD/YefM antitoxin family.</text>
</comment>
<accession>W9GZK0</accession>
<organism evidence="3 4">
    <name type="scientific">Skermanella stibiiresistens SB22</name>
    <dbReference type="NCBI Taxonomy" id="1385369"/>
    <lineage>
        <taxon>Bacteria</taxon>
        <taxon>Pseudomonadati</taxon>
        <taxon>Pseudomonadota</taxon>
        <taxon>Alphaproteobacteria</taxon>
        <taxon>Rhodospirillales</taxon>
        <taxon>Azospirillaceae</taxon>
        <taxon>Skermanella</taxon>
    </lineage>
</organism>
<dbReference type="SUPFAM" id="SSF143120">
    <property type="entry name" value="YefM-like"/>
    <property type="match status" value="1"/>
</dbReference>
<dbReference type="Gene3D" id="3.40.1620.10">
    <property type="entry name" value="YefM-like domain"/>
    <property type="match status" value="1"/>
</dbReference>
<comment type="caution">
    <text evidence="3">The sequence shown here is derived from an EMBL/GenBank/DDBJ whole genome shotgun (WGS) entry which is preliminary data.</text>
</comment>
<dbReference type="AlphaFoldDB" id="W9GZK0"/>
<proteinExistence type="inferred from homology"/>
<dbReference type="NCBIfam" id="TIGR01552">
    <property type="entry name" value="phd_fam"/>
    <property type="match status" value="1"/>
</dbReference>
<reference evidence="3 4" key="1">
    <citation type="submission" date="2013-08" db="EMBL/GenBank/DDBJ databases">
        <title>The genome sequence of Skermanella stibiiresistens.</title>
        <authorList>
            <person name="Zhu W."/>
            <person name="Wang G."/>
        </authorList>
    </citation>
    <scope>NUCLEOTIDE SEQUENCE [LARGE SCALE GENOMIC DNA]</scope>
    <source>
        <strain evidence="3 4">SB22</strain>
    </source>
</reference>
<comment type="function">
    <text evidence="2">Antitoxin component of a type II toxin-antitoxin (TA) system.</text>
</comment>
<evidence type="ECO:0000256" key="2">
    <source>
        <dbReference type="RuleBase" id="RU362080"/>
    </source>
</evidence>
<evidence type="ECO:0000313" key="4">
    <source>
        <dbReference type="Proteomes" id="UP000019486"/>
    </source>
</evidence>
<dbReference type="InterPro" id="IPR036165">
    <property type="entry name" value="YefM-like_sf"/>
</dbReference>
<evidence type="ECO:0000256" key="1">
    <source>
        <dbReference type="ARBA" id="ARBA00009981"/>
    </source>
</evidence>
<dbReference type="InterPro" id="IPR006442">
    <property type="entry name" value="Antitoxin_Phd/YefM"/>
</dbReference>
<dbReference type="Pfam" id="PF02604">
    <property type="entry name" value="PhdYeFM_antitox"/>
    <property type="match status" value="1"/>
</dbReference>
<name>W9GZK0_9PROT</name>
<dbReference type="EMBL" id="AVFL01000021">
    <property type="protein sequence ID" value="EWY38026.1"/>
    <property type="molecule type" value="Genomic_DNA"/>
</dbReference>
<dbReference type="Proteomes" id="UP000019486">
    <property type="component" value="Unassembled WGS sequence"/>
</dbReference>
<dbReference type="STRING" id="1385369.N825_15395"/>
<protein>
    <recommendedName>
        <fullName evidence="2">Antitoxin</fullName>
    </recommendedName>
</protein>
<evidence type="ECO:0000313" key="3">
    <source>
        <dbReference type="EMBL" id="EWY38026.1"/>
    </source>
</evidence>
<gene>
    <name evidence="3" type="ORF">N825_15395</name>
</gene>
<sequence length="83" mass="9560">MPQVSSGDVQKNFGEYRAIAEEEPVYVSHYNKPSVVIVSAEEYARLKKRDKRAMATEDLPEWLVEQIANSEMDARYNHLDEDA</sequence>
<keyword evidence="4" id="KW-1185">Reference proteome</keyword>